<dbReference type="Pfam" id="PF13517">
    <property type="entry name" value="FG-GAP_3"/>
    <property type="match status" value="1"/>
</dbReference>
<dbReference type="Pfam" id="PF23722">
    <property type="entry name" value="Beta-sand_DEX1"/>
    <property type="match status" value="1"/>
</dbReference>
<feature type="region of interest" description="Disordered" evidence="6">
    <location>
        <begin position="185"/>
        <end position="293"/>
    </location>
</feature>
<feature type="compositionally biased region" description="Acidic residues" evidence="6">
    <location>
        <begin position="273"/>
        <end position="283"/>
    </location>
</feature>
<feature type="compositionally biased region" description="Basic and acidic residues" evidence="6">
    <location>
        <begin position="207"/>
        <end position="231"/>
    </location>
</feature>
<dbReference type="InParanoid" id="C1EGT1"/>
<dbReference type="OrthoDB" id="497837at2759"/>
<dbReference type="GeneID" id="8249053"/>
<proteinExistence type="predicted"/>
<dbReference type="InterPro" id="IPR028994">
    <property type="entry name" value="Integrin_alpha_N"/>
</dbReference>
<dbReference type="Gene3D" id="2.130.10.10">
    <property type="entry name" value="YVTN repeat-like/Quinoprotein amine dehydrogenase"/>
    <property type="match status" value="1"/>
</dbReference>
<dbReference type="FunCoup" id="C1EGT1">
    <property type="interactions" value="968"/>
</dbReference>
<dbReference type="GO" id="GO:0016020">
    <property type="term" value="C:membrane"/>
    <property type="evidence" value="ECO:0007669"/>
    <property type="project" value="UniProtKB-SubCell"/>
</dbReference>
<dbReference type="RefSeq" id="XP_002505921.1">
    <property type="nucleotide sequence ID" value="XM_002505875.1"/>
</dbReference>
<evidence type="ECO:0000256" key="2">
    <source>
        <dbReference type="ARBA" id="ARBA00022692"/>
    </source>
</evidence>
<sequence length="855" mass="92804">MGPSAKVLALVVLVALADVANAQLSTPIAHDDAVTKASGKGNKFLDRKSSPDSFDDEEAMRPQDECPANLRLRWMTEVTSSVYSTPVIADLFSDGHKEVVVPSFVHYLEVLEGEDGAKAGGDWPAFHKSTVHASPLLRESGEGTEILLPMYDGEVHFFNDRGQALDKRLYVPRLRVRKDWHVGLAPDHVDHRSPDVGADSTENFESGFREPDPVTRGAPEHAHHALRRQEARSGANGGKGGKGRRLLSESEPSAERGETLTEEAAASFKVFDNDDGDDTDDAGEERVGGLSTEDEKILGDYRAFWEGTDGDEGTQGVGGSVNEGDEGREASKNARPSLRTHRDAHAGWEDESFHQRPRESGDDTHVYVDAHLLCTPSVADIDGDGRDELVLSVSYFFDREYYDNPTHSNELDASIDVSKYVAGGVYVVDLKTLELKWHTHLDLSTDTVSYRAYIYSSPTLVDLDRDGKMEIVVGTSVGFLYVLRADGTTMRGFPIQMGEIQGQVAAVDLDGDGYPELIAADTRGSVAAFRRDGSELWERHLASLIAQGASVGDVDGDGSLEVVVGTSSGAIHVLRGATGEPVHPFPFYTNGRVMAPVLLTKLRGDESAMTLVAVSFDGFVYLVDGKRACRDVIDLGETSYSMPLVDDLTGNGKMDLVLATMNGVVYAYESLDTPYDPLHAWTSQVHSVNNMAARCGVAFGVRGKDRGYHDVRGERIDVPFEIVDTRVVVPVVETKGGAPHGPYKVTVTVTSPGFSAVARGSYDKPGAYKLSAPIPNWRARGRVTVKVSDASALHVEDSYSVSFHMRYYRVLKWVLVLPFIAATTALMQMTRGEGNALPTWGGIAGGVRGRLGKDI</sequence>
<protein>
    <recommendedName>
        <fullName evidence="8">DEX1 C-terminal domain-containing protein</fullName>
    </recommendedName>
</protein>
<organism evidence="9 10">
    <name type="scientific">Micromonas commoda (strain RCC299 / NOUM17 / CCMP2709)</name>
    <name type="common">Picoplanktonic green alga</name>
    <dbReference type="NCBI Taxonomy" id="296587"/>
    <lineage>
        <taxon>Eukaryota</taxon>
        <taxon>Viridiplantae</taxon>
        <taxon>Chlorophyta</taxon>
        <taxon>Mamiellophyceae</taxon>
        <taxon>Mamiellales</taxon>
        <taxon>Mamiellaceae</taxon>
        <taxon>Micromonas</taxon>
    </lineage>
</organism>
<dbReference type="InterPro" id="IPR013517">
    <property type="entry name" value="FG-GAP"/>
</dbReference>
<evidence type="ECO:0000256" key="5">
    <source>
        <dbReference type="ARBA" id="ARBA00023136"/>
    </source>
</evidence>
<dbReference type="eggNOG" id="ENOG502QRZ6">
    <property type="taxonomic scope" value="Eukaryota"/>
</dbReference>
<gene>
    <name evidence="9" type="ORF">MICPUN_88340</name>
</gene>
<feature type="compositionally biased region" description="Basic and acidic residues" evidence="6">
    <location>
        <begin position="340"/>
        <end position="361"/>
    </location>
</feature>
<keyword evidence="5" id="KW-0472">Membrane</keyword>
<evidence type="ECO:0000256" key="3">
    <source>
        <dbReference type="ARBA" id="ARBA00022729"/>
    </source>
</evidence>
<evidence type="ECO:0000256" key="6">
    <source>
        <dbReference type="SAM" id="MobiDB-lite"/>
    </source>
</evidence>
<feature type="chain" id="PRO_5002909148" description="DEX1 C-terminal domain-containing protein" evidence="7">
    <location>
        <begin position="23"/>
        <end position="855"/>
    </location>
</feature>
<feature type="domain" description="DEX1 C-terminal" evidence="8">
    <location>
        <begin position="701"/>
        <end position="804"/>
    </location>
</feature>
<feature type="region of interest" description="Disordered" evidence="6">
    <location>
        <begin position="38"/>
        <end position="62"/>
    </location>
</feature>
<evidence type="ECO:0000256" key="1">
    <source>
        <dbReference type="ARBA" id="ARBA00004167"/>
    </source>
</evidence>
<dbReference type="PANTHER" id="PTHR21419:SF23">
    <property type="entry name" value="PROTEIN DEFECTIVE IN EXINE FORMATION 1"/>
    <property type="match status" value="1"/>
</dbReference>
<dbReference type="SUPFAM" id="SSF69318">
    <property type="entry name" value="Integrin alpha N-terminal domain"/>
    <property type="match status" value="1"/>
</dbReference>
<evidence type="ECO:0000313" key="9">
    <source>
        <dbReference type="EMBL" id="ACO67179.1"/>
    </source>
</evidence>
<dbReference type="AlphaFoldDB" id="C1EGT1"/>
<feature type="region of interest" description="Disordered" evidence="6">
    <location>
        <begin position="306"/>
        <end position="361"/>
    </location>
</feature>
<dbReference type="OMA" id="TMWGDED"/>
<dbReference type="KEGG" id="mis:MICPUN_88340"/>
<dbReference type="EMBL" id="CP001332">
    <property type="protein sequence ID" value="ACO67179.1"/>
    <property type="molecule type" value="Genomic_DNA"/>
</dbReference>
<dbReference type="STRING" id="296587.C1EGT1"/>
<keyword evidence="2" id="KW-0812">Transmembrane</keyword>
<evidence type="ECO:0000256" key="4">
    <source>
        <dbReference type="ARBA" id="ARBA00022989"/>
    </source>
</evidence>
<evidence type="ECO:0000313" key="10">
    <source>
        <dbReference type="Proteomes" id="UP000002009"/>
    </source>
</evidence>
<keyword evidence="10" id="KW-1185">Reference proteome</keyword>
<feature type="signal peptide" evidence="7">
    <location>
        <begin position="1"/>
        <end position="22"/>
    </location>
</feature>
<dbReference type="Proteomes" id="UP000002009">
    <property type="component" value="Chromosome 14"/>
</dbReference>
<comment type="subcellular location">
    <subcellularLocation>
        <location evidence="1">Membrane</location>
        <topology evidence="1">Single-pass membrane protein</topology>
    </subcellularLocation>
</comment>
<evidence type="ECO:0000259" key="8">
    <source>
        <dbReference type="Pfam" id="PF23722"/>
    </source>
</evidence>
<name>C1EGT1_MICCC</name>
<dbReference type="InterPro" id="IPR056376">
    <property type="entry name" value="DEX1_C"/>
</dbReference>
<reference evidence="9 10" key="1">
    <citation type="journal article" date="2009" name="Science">
        <title>Green evolution and dynamic adaptations revealed by genomes of the marine picoeukaryotes Micromonas.</title>
        <authorList>
            <person name="Worden A.Z."/>
            <person name="Lee J.H."/>
            <person name="Mock T."/>
            <person name="Rouze P."/>
            <person name="Simmons M.P."/>
            <person name="Aerts A.L."/>
            <person name="Allen A.E."/>
            <person name="Cuvelier M.L."/>
            <person name="Derelle E."/>
            <person name="Everett M.V."/>
            <person name="Foulon E."/>
            <person name="Grimwood J."/>
            <person name="Gundlach H."/>
            <person name="Henrissat B."/>
            <person name="Napoli C."/>
            <person name="McDonald S.M."/>
            <person name="Parker M.S."/>
            <person name="Rombauts S."/>
            <person name="Salamov A."/>
            <person name="Von Dassow P."/>
            <person name="Badger J.H."/>
            <person name="Coutinho P.M."/>
            <person name="Demir E."/>
            <person name="Dubchak I."/>
            <person name="Gentemann C."/>
            <person name="Eikrem W."/>
            <person name="Gready J.E."/>
            <person name="John U."/>
            <person name="Lanier W."/>
            <person name="Lindquist E.A."/>
            <person name="Lucas S."/>
            <person name="Mayer K.F."/>
            <person name="Moreau H."/>
            <person name="Not F."/>
            <person name="Otillar R."/>
            <person name="Panaud O."/>
            <person name="Pangilinan J."/>
            <person name="Paulsen I."/>
            <person name="Piegu B."/>
            <person name="Poliakov A."/>
            <person name="Robbens S."/>
            <person name="Schmutz J."/>
            <person name="Toulza E."/>
            <person name="Wyss T."/>
            <person name="Zelensky A."/>
            <person name="Zhou K."/>
            <person name="Armbrust E.V."/>
            <person name="Bhattacharya D."/>
            <person name="Goodenough U.W."/>
            <person name="Van de Peer Y."/>
            <person name="Grigoriev I.V."/>
        </authorList>
    </citation>
    <scope>NUCLEOTIDE SEQUENCE [LARGE SCALE GENOMIC DNA]</scope>
    <source>
        <strain evidence="10">RCC299 / NOUM17</strain>
    </source>
</reference>
<keyword evidence="4" id="KW-1133">Transmembrane helix</keyword>
<feature type="compositionally biased region" description="Basic and acidic residues" evidence="6">
    <location>
        <begin position="185"/>
        <end position="194"/>
    </location>
</feature>
<evidence type="ECO:0000256" key="7">
    <source>
        <dbReference type="SAM" id="SignalP"/>
    </source>
</evidence>
<dbReference type="InterPro" id="IPR015943">
    <property type="entry name" value="WD40/YVTN_repeat-like_dom_sf"/>
</dbReference>
<dbReference type="PANTHER" id="PTHR21419">
    <property type="match status" value="1"/>
</dbReference>
<dbReference type="InterPro" id="IPR045232">
    <property type="entry name" value="FAM234"/>
</dbReference>
<keyword evidence="3 7" id="KW-0732">Signal</keyword>
<accession>C1EGT1</accession>